<proteinExistence type="predicted"/>
<evidence type="ECO:0000313" key="2">
    <source>
        <dbReference type="EMBL" id="GAB78567.1"/>
    </source>
</evidence>
<accession>K6W9R8</accession>
<feature type="transmembrane region" description="Helical" evidence="1">
    <location>
        <begin position="12"/>
        <end position="34"/>
    </location>
</feature>
<protein>
    <submittedName>
        <fullName evidence="2">Putative dimethyl sulfoxide reductase subunit C</fullName>
    </submittedName>
</protein>
<dbReference type="GO" id="GO:0009389">
    <property type="term" value="F:dimethyl sulfoxide reductase activity"/>
    <property type="evidence" value="ECO:0007669"/>
    <property type="project" value="TreeGrafter"/>
</dbReference>
<feature type="transmembrane region" description="Helical" evidence="1">
    <location>
        <begin position="274"/>
        <end position="296"/>
    </location>
</feature>
<gene>
    <name evidence="2" type="ORF">AUCHE_12_00120</name>
</gene>
<keyword evidence="3" id="KW-1185">Reference proteome</keyword>
<dbReference type="PANTHER" id="PTHR38095:SF2">
    <property type="entry name" value="ANAEROBIC DIMETHYL SULFOXIDE REDUCTASE CHAIN C"/>
    <property type="match status" value="1"/>
</dbReference>
<dbReference type="GO" id="GO:0005886">
    <property type="term" value="C:plasma membrane"/>
    <property type="evidence" value="ECO:0007669"/>
    <property type="project" value="TreeGrafter"/>
</dbReference>
<dbReference type="GO" id="GO:0019645">
    <property type="term" value="P:anaerobic electron transport chain"/>
    <property type="evidence" value="ECO:0007669"/>
    <property type="project" value="InterPro"/>
</dbReference>
<evidence type="ECO:0000313" key="3">
    <source>
        <dbReference type="Proteomes" id="UP000008495"/>
    </source>
</evidence>
<dbReference type="OrthoDB" id="4394845at2"/>
<dbReference type="AlphaFoldDB" id="K6W9R8"/>
<keyword evidence="1" id="KW-1133">Transmembrane helix</keyword>
<dbReference type="Proteomes" id="UP000008495">
    <property type="component" value="Unassembled WGS sequence"/>
</dbReference>
<keyword evidence="1" id="KW-0812">Transmembrane</keyword>
<reference evidence="2 3" key="1">
    <citation type="submission" date="2012-08" db="EMBL/GenBank/DDBJ databases">
        <title>Whole genome shotgun sequence of Austwickia chelonae NBRC 105200.</title>
        <authorList>
            <person name="Yoshida I."/>
            <person name="Hosoyama A."/>
            <person name="Tsuchikane K."/>
            <person name="Katsumata H."/>
            <person name="Ando Y."/>
            <person name="Ohji S."/>
            <person name="Hamada M."/>
            <person name="Tamura T."/>
            <person name="Yamazoe A."/>
            <person name="Yamazaki S."/>
            <person name="Fujita N."/>
        </authorList>
    </citation>
    <scope>NUCLEOTIDE SEQUENCE [LARGE SCALE GENOMIC DNA]</scope>
    <source>
        <strain evidence="2 3">NBRC 105200</strain>
    </source>
</reference>
<dbReference type="PANTHER" id="PTHR38095">
    <property type="entry name" value="ANAEROBIC DIMETHYL SULFOXIDE REDUCTASE CHAIN YNFH"/>
    <property type="match status" value="1"/>
</dbReference>
<feature type="transmembrane region" description="Helical" evidence="1">
    <location>
        <begin position="148"/>
        <end position="173"/>
    </location>
</feature>
<organism evidence="2 3">
    <name type="scientific">Austwickia chelonae NBRC 105200</name>
    <dbReference type="NCBI Taxonomy" id="1184607"/>
    <lineage>
        <taxon>Bacteria</taxon>
        <taxon>Bacillati</taxon>
        <taxon>Actinomycetota</taxon>
        <taxon>Actinomycetes</taxon>
        <taxon>Micrococcales</taxon>
        <taxon>Dermatophilaceae</taxon>
        <taxon>Austwickia</taxon>
    </lineage>
</organism>
<dbReference type="eggNOG" id="COG3302">
    <property type="taxonomic scope" value="Bacteria"/>
</dbReference>
<feature type="transmembrane region" description="Helical" evidence="1">
    <location>
        <begin position="194"/>
        <end position="219"/>
    </location>
</feature>
<name>K6W9R8_9MICO</name>
<feature type="transmembrane region" description="Helical" evidence="1">
    <location>
        <begin position="46"/>
        <end position="67"/>
    </location>
</feature>
<dbReference type="InterPro" id="IPR007059">
    <property type="entry name" value="DmsC"/>
</dbReference>
<dbReference type="GO" id="GO:0009390">
    <property type="term" value="C:dimethyl sulfoxide reductase complex"/>
    <property type="evidence" value="ECO:0007669"/>
    <property type="project" value="TreeGrafter"/>
</dbReference>
<feature type="transmembrane region" description="Helical" evidence="1">
    <location>
        <begin position="87"/>
        <end position="105"/>
    </location>
</feature>
<sequence length="305" mass="32342">MTHELPLVAFTLIAQMSVGSFVVLGLIHLVNARVDPHVMDRVTDPALYAIGPLLALGMGASTLHLGSPLRGINALRHLGTSWLSNEIAAGIVFLVLGAAFAAAQWFKVGSPRTRQVLAGATAGVGLFLVYCINRVYSLPTVPAWDTPYTLIDFFTTTLLLGALAVGTAMVVTARVRARRGEEDHAQDDELVLTCLRGIAMAAMAILAVKFVAQPVYLAYLGTHPDPAAAASLKIRGETYGAFAVLQYTAIVAGVAVLGYFLARLSRGPIAQKMLTGVVVSAFSLVFLGEIVGRMLFYASMVRTGL</sequence>
<feature type="transmembrane region" description="Helical" evidence="1">
    <location>
        <begin position="117"/>
        <end position="136"/>
    </location>
</feature>
<keyword evidence="1" id="KW-0472">Membrane</keyword>
<feature type="transmembrane region" description="Helical" evidence="1">
    <location>
        <begin position="239"/>
        <end position="262"/>
    </location>
</feature>
<evidence type="ECO:0000256" key="1">
    <source>
        <dbReference type="SAM" id="Phobius"/>
    </source>
</evidence>
<dbReference type="RefSeq" id="WP_006503322.1">
    <property type="nucleotide sequence ID" value="NZ_BAGZ01000012.1"/>
</dbReference>
<comment type="caution">
    <text evidence="2">The sequence shown here is derived from an EMBL/GenBank/DDBJ whole genome shotgun (WGS) entry which is preliminary data.</text>
</comment>
<dbReference type="EMBL" id="BAGZ01000012">
    <property type="protein sequence ID" value="GAB78567.1"/>
    <property type="molecule type" value="Genomic_DNA"/>
</dbReference>
<dbReference type="STRING" id="100225.SAMN05421595_2846"/>
<dbReference type="Pfam" id="PF04976">
    <property type="entry name" value="DmsC"/>
    <property type="match status" value="1"/>
</dbReference>